<name>R3WGP1_9ENTE</name>
<evidence type="ECO:0008006" key="3">
    <source>
        <dbReference type="Google" id="ProtNLM"/>
    </source>
</evidence>
<dbReference type="InterPro" id="IPR014825">
    <property type="entry name" value="DNA_alkylation"/>
</dbReference>
<dbReference type="Gene3D" id="1.25.40.290">
    <property type="entry name" value="ARM repeat domains"/>
    <property type="match status" value="1"/>
</dbReference>
<dbReference type="eggNOG" id="COG4335">
    <property type="taxonomic scope" value="Bacteria"/>
</dbReference>
<accession>R3WGP1</accession>
<evidence type="ECO:0000313" key="2">
    <source>
        <dbReference type="Proteomes" id="UP000013785"/>
    </source>
</evidence>
<dbReference type="Pfam" id="PF08713">
    <property type="entry name" value="DNA_alkylation"/>
    <property type="match status" value="1"/>
</dbReference>
<keyword evidence="2" id="KW-1185">Reference proteome</keyword>
<dbReference type="HOGENOM" id="CLU_064289_0_0_9"/>
<dbReference type="EMBL" id="AJAT01000010">
    <property type="protein sequence ID" value="EOL46632.1"/>
    <property type="molecule type" value="Genomic_DNA"/>
</dbReference>
<organism evidence="1 2">
    <name type="scientific">Enterococcus phoeniculicola ATCC BAA-412</name>
    <dbReference type="NCBI Taxonomy" id="1158610"/>
    <lineage>
        <taxon>Bacteria</taxon>
        <taxon>Bacillati</taxon>
        <taxon>Bacillota</taxon>
        <taxon>Bacilli</taxon>
        <taxon>Lactobacillales</taxon>
        <taxon>Enterococcaceae</taxon>
        <taxon>Enterococcus</taxon>
    </lineage>
</organism>
<sequence length="368" mass="42407">MAQLKDIYSEEFLIEFAQKVKSVYNDFDENHFVQDILNDDWFSLKLRERMQKISTELGRYLPQSYPEALEVLDLIVDDCVGFAYLFFPDFVSLHGLEEKYFELSMEALKRYTSMSSAEFAIRPFILKNPERVMEKLILWAKDENEHVRRLSSEGCRPRLPWGMSLPIYKTNPTPVLKILNILKKDPSLYVRKSVANNLNDISKDNPCLVIQTAKQWFGENKDTDWIVRHGCRSLVKQSVPEIMSLFDYASQESLVASGEITTDKKTIDLGEKTELQYAVNIESLEPVKLRIEYGIDFVKANGSTSRKKFLLSDKTVNAMSKLKGRKTHDWSNLTTRKHYAGSHKITLLVNGIEVSTTEINLKIEKAGK</sequence>
<comment type="caution">
    <text evidence="1">The sequence shown here is derived from an EMBL/GenBank/DDBJ whole genome shotgun (WGS) entry which is preliminary data.</text>
</comment>
<protein>
    <recommendedName>
        <fullName evidence="3">DNA alkylation repair protein</fullName>
    </recommendedName>
</protein>
<gene>
    <name evidence="1" type="ORF">UC3_00752</name>
</gene>
<dbReference type="SUPFAM" id="SSF48371">
    <property type="entry name" value="ARM repeat"/>
    <property type="match status" value="1"/>
</dbReference>
<dbReference type="RefSeq" id="WP_010767425.1">
    <property type="nucleotide sequence ID" value="NZ_ASWE01000002.1"/>
</dbReference>
<dbReference type="Proteomes" id="UP000013785">
    <property type="component" value="Unassembled WGS sequence"/>
</dbReference>
<dbReference type="STRING" id="154621.RV11_GL001749"/>
<dbReference type="InterPro" id="IPR016024">
    <property type="entry name" value="ARM-type_fold"/>
</dbReference>
<dbReference type="AlphaFoldDB" id="R3WGP1"/>
<proteinExistence type="predicted"/>
<evidence type="ECO:0000313" key="1">
    <source>
        <dbReference type="EMBL" id="EOL46632.1"/>
    </source>
</evidence>
<dbReference type="PATRIC" id="fig|1158610.3.peg.728"/>
<dbReference type="OrthoDB" id="9797162at2"/>
<reference evidence="1 2" key="1">
    <citation type="submission" date="2013-02" db="EMBL/GenBank/DDBJ databases">
        <title>The Genome Sequence of Enterococcus phoeniculicola BAA-412.</title>
        <authorList>
            <consortium name="The Broad Institute Genome Sequencing Platform"/>
            <consortium name="The Broad Institute Genome Sequencing Center for Infectious Disease"/>
            <person name="Earl A.M."/>
            <person name="Gilmore M.S."/>
            <person name="Lebreton F."/>
            <person name="Walker B."/>
            <person name="Young S.K."/>
            <person name="Zeng Q."/>
            <person name="Gargeya S."/>
            <person name="Fitzgerald M."/>
            <person name="Haas B."/>
            <person name="Abouelleil A."/>
            <person name="Alvarado L."/>
            <person name="Arachchi H.M."/>
            <person name="Berlin A.M."/>
            <person name="Chapman S.B."/>
            <person name="Dewar J."/>
            <person name="Goldberg J."/>
            <person name="Griggs A."/>
            <person name="Gujja S."/>
            <person name="Hansen M."/>
            <person name="Howarth C."/>
            <person name="Imamovic A."/>
            <person name="Larimer J."/>
            <person name="McCowan C."/>
            <person name="Murphy C."/>
            <person name="Neiman D."/>
            <person name="Pearson M."/>
            <person name="Priest M."/>
            <person name="Roberts A."/>
            <person name="Saif S."/>
            <person name="Shea T."/>
            <person name="Sisk P."/>
            <person name="Sykes S."/>
            <person name="Wortman J."/>
            <person name="Nusbaum C."/>
            <person name="Birren B."/>
        </authorList>
    </citation>
    <scope>NUCLEOTIDE SEQUENCE [LARGE SCALE GENOMIC DNA]</scope>
    <source>
        <strain evidence="1 2">ATCC BAA-412</strain>
    </source>
</reference>